<proteinExistence type="predicted"/>
<dbReference type="EMBL" id="QBIU01000001">
    <property type="protein sequence ID" value="MWV69298.1"/>
    <property type="molecule type" value="Genomic_DNA"/>
</dbReference>
<evidence type="ECO:0000313" key="1">
    <source>
        <dbReference type="EMBL" id="MWV69298.1"/>
    </source>
</evidence>
<dbReference type="InterPro" id="IPR021353">
    <property type="entry name" value="DUF2972"/>
</dbReference>
<accession>A0A6L7DFY8</accession>
<dbReference type="RefSeq" id="WP_118949165.1">
    <property type="nucleotide sequence ID" value="NZ_QBIU01000001.1"/>
</dbReference>
<sequence length="540" mass="63481">MAKKTLTYKLKRESLRILNQINRFLKYHFVCGSLNVMGGGVKHRLIALEKLLETKGIITNENKHALTNEKTTYFNHENIRKDLSKMSLDSIKYVYKMLDLKHIESYLDSKDFKEKYAKNPYPPLVNLDLIIESNNNLKPSKINSKQDSKQKQYSKFIPYHKIPKDLTFALNLPFPPTYNFIWLQKDSSASAAFTLFLSLCEVNFIICYSDYEVQNYDILQNTNTYNILNIHQHKPKIHYLVDKKSPIIFIVRDPISILKTALNHFKDFENFTPLMRKFNLTCDYTKLIPKTIFVYSKESKPTLDSIKNVSFSVYFNTHKRLKILKDFTSEIICLDFSDFSSTNAFNTMENLSIHLGFKKPIQKESFEGLAIDNLEVLPAKLMVNESDINNVFNPQNSQNTQNLDSLNSLDSIEILITTHQKTPNFNDYDNITQDIFGERELMFKNMIFLTKDSKKLQKNELLYKKVKEYLNGYLDTLEKSEKEKRASFITESQIINYLKDNKDLREKLKAHLKDDLQYVLENHPDYVKKWKYYNELMNAK</sequence>
<reference evidence="1 2" key="1">
    <citation type="submission" date="2019-12" db="EMBL/GenBank/DDBJ databases">
        <title>Multi-Generational Helicobacter saguini Isolates.</title>
        <authorList>
            <person name="Mannion A."/>
            <person name="Shen Z."/>
            <person name="Fox J.G."/>
        </authorList>
    </citation>
    <scope>NUCLEOTIDE SEQUENCE [LARGE SCALE GENOMIC DNA]</scope>
    <source>
        <strain evidence="2">16-048 (F4)</strain>
    </source>
</reference>
<comment type="caution">
    <text evidence="1">The sequence shown here is derived from an EMBL/GenBank/DDBJ whole genome shotgun (WGS) entry which is preliminary data.</text>
</comment>
<dbReference type="Proteomes" id="UP000477070">
    <property type="component" value="Unassembled WGS sequence"/>
</dbReference>
<protein>
    <submittedName>
        <fullName evidence="1">DUF2972 domain-containing protein</fullName>
    </submittedName>
</protein>
<evidence type="ECO:0000313" key="2">
    <source>
        <dbReference type="Proteomes" id="UP000477070"/>
    </source>
</evidence>
<organism evidence="1 2">
    <name type="scientific">Helicobacter saguini</name>
    <dbReference type="NCBI Taxonomy" id="1548018"/>
    <lineage>
        <taxon>Bacteria</taxon>
        <taxon>Pseudomonadati</taxon>
        <taxon>Campylobacterota</taxon>
        <taxon>Epsilonproteobacteria</taxon>
        <taxon>Campylobacterales</taxon>
        <taxon>Helicobacteraceae</taxon>
        <taxon>Helicobacter</taxon>
    </lineage>
</organism>
<dbReference type="AlphaFoldDB" id="A0A6L7DFY8"/>
<name>A0A6L7DFY8_9HELI</name>
<dbReference type="Pfam" id="PF11186">
    <property type="entry name" value="DUF2972"/>
    <property type="match status" value="1"/>
</dbReference>
<gene>
    <name evidence="1" type="ORF">DCO61_04550</name>
</gene>